<dbReference type="AlphaFoldDB" id="A0A2C6KPX0"/>
<dbReference type="PANTHER" id="PTHR10064:SF0">
    <property type="entry name" value="FI24544P1-RELATED"/>
    <property type="match status" value="1"/>
</dbReference>
<dbReference type="GeneID" id="94431009"/>
<dbReference type="FunFam" id="3.30.1360.210:FF:000001">
    <property type="entry name" value="60S ribosomal protein L22 1"/>
    <property type="match status" value="1"/>
</dbReference>
<comment type="similarity">
    <text evidence="1">Belongs to the eukaryotic ribosomal protein eL22 family.</text>
</comment>
<evidence type="ECO:0000256" key="5">
    <source>
        <dbReference type="ARBA" id="ARBA00041214"/>
    </source>
</evidence>
<dbReference type="GO" id="GO:1990904">
    <property type="term" value="C:ribonucleoprotein complex"/>
    <property type="evidence" value="ECO:0007669"/>
    <property type="project" value="UniProtKB-KW"/>
</dbReference>
<keyword evidence="7" id="KW-1185">Reference proteome</keyword>
<dbReference type="GO" id="GO:0003723">
    <property type="term" value="F:RNA binding"/>
    <property type="evidence" value="ECO:0007669"/>
    <property type="project" value="TreeGrafter"/>
</dbReference>
<dbReference type="InterPro" id="IPR002671">
    <property type="entry name" value="Ribosomal_eL22"/>
</dbReference>
<evidence type="ECO:0000313" key="6">
    <source>
        <dbReference type="EMBL" id="PHJ18522.1"/>
    </source>
</evidence>
<dbReference type="Gene3D" id="3.30.1360.210">
    <property type="match status" value="1"/>
</dbReference>
<evidence type="ECO:0000256" key="2">
    <source>
        <dbReference type="ARBA" id="ARBA00022980"/>
    </source>
</evidence>
<dbReference type="PANTHER" id="PTHR10064">
    <property type="entry name" value="60S RIBOSOMAL PROTEIN L22"/>
    <property type="match status" value="1"/>
</dbReference>
<dbReference type="Pfam" id="PF01776">
    <property type="entry name" value="Ribosomal_L22e"/>
    <property type="match status" value="1"/>
</dbReference>
<organism evidence="6 7">
    <name type="scientific">Cystoisospora suis</name>
    <dbReference type="NCBI Taxonomy" id="483139"/>
    <lineage>
        <taxon>Eukaryota</taxon>
        <taxon>Sar</taxon>
        <taxon>Alveolata</taxon>
        <taxon>Apicomplexa</taxon>
        <taxon>Conoidasida</taxon>
        <taxon>Coccidia</taxon>
        <taxon>Eucoccidiorida</taxon>
        <taxon>Eimeriorina</taxon>
        <taxon>Sarcocystidae</taxon>
        <taxon>Cystoisospora</taxon>
    </lineage>
</organism>
<keyword evidence="2 6" id="KW-0689">Ribosomal protein</keyword>
<dbReference type="RefSeq" id="XP_067920228.1">
    <property type="nucleotide sequence ID" value="XM_068067798.1"/>
</dbReference>
<evidence type="ECO:0000313" key="7">
    <source>
        <dbReference type="Proteomes" id="UP000221165"/>
    </source>
</evidence>
<evidence type="ECO:0000256" key="1">
    <source>
        <dbReference type="ARBA" id="ARBA00007817"/>
    </source>
</evidence>
<comment type="caution">
    <text evidence="6">The sequence shown here is derived from an EMBL/GenBank/DDBJ whole genome shotgun (WGS) entry which is preliminary data.</text>
</comment>
<dbReference type="OrthoDB" id="10259820at2759"/>
<dbReference type="EMBL" id="MIGC01004102">
    <property type="protein sequence ID" value="PHJ18522.1"/>
    <property type="molecule type" value="Genomic_DNA"/>
</dbReference>
<dbReference type="Proteomes" id="UP000221165">
    <property type="component" value="Unassembled WGS sequence"/>
</dbReference>
<dbReference type="InterPro" id="IPR038526">
    <property type="entry name" value="Ribosomal_eL22_sf"/>
</dbReference>
<accession>A0A2C6KPX0</accession>
<dbReference type="GO" id="GO:0005840">
    <property type="term" value="C:ribosome"/>
    <property type="evidence" value="ECO:0007669"/>
    <property type="project" value="UniProtKB-KW"/>
</dbReference>
<proteinExistence type="inferred from homology"/>
<dbReference type="GO" id="GO:0002181">
    <property type="term" value="P:cytoplasmic translation"/>
    <property type="evidence" value="ECO:0007669"/>
    <property type="project" value="TreeGrafter"/>
</dbReference>
<protein>
    <recommendedName>
        <fullName evidence="4">Large ribosomal subunit protein eL22</fullName>
    </recommendedName>
    <alternativeName>
        <fullName evidence="5">60S ribosomal protein L22</fullName>
    </alternativeName>
</protein>
<sequence>MAKTHTGKRGAARTAGGKKGVAVKPVKVKFTVDCQKPVDDNILEAKGLERFLQRHIKVNGKCNNLGDRVQVTREKAKVFVTAELPFSKRYIKYLTKKYLKKQMLRDFMRVVSSRDTVYELRYFQLPQDDDENAGA</sequence>
<gene>
    <name evidence="6" type="ORF">CSUI_007653</name>
</gene>
<dbReference type="GO" id="GO:0003735">
    <property type="term" value="F:structural constituent of ribosome"/>
    <property type="evidence" value="ECO:0007669"/>
    <property type="project" value="InterPro"/>
</dbReference>
<dbReference type="GO" id="GO:0005737">
    <property type="term" value="C:cytoplasm"/>
    <property type="evidence" value="ECO:0007669"/>
    <property type="project" value="UniProtKB-ARBA"/>
</dbReference>
<evidence type="ECO:0000256" key="4">
    <source>
        <dbReference type="ARBA" id="ARBA00040613"/>
    </source>
</evidence>
<keyword evidence="3" id="KW-0687">Ribonucleoprotein</keyword>
<dbReference type="VEuPathDB" id="ToxoDB:CSUI_007653"/>
<evidence type="ECO:0000256" key="3">
    <source>
        <dbReference type="ARBA" id="ARBA00023274"/>
    </source>
</evidence>
<reference evidence="6 7" key="1">
    <citation type="journal article" date="2017" name="Int. J. Parasitol.">
        <title>The genome of the protozoan parasite Cystoisospora suis and a reverse vaccinology approach to identify vaccine candidates.</title>
        <authorList>
            <person name="Palmieri N."/>
            <person name="Shrestha A."/>
            <person name="Ruttkowski B."/>
            <person name="Beck T."/>
            <person name="Vogl C."/>
            <person name="Tomley F."/>
            <person name="Blake D.P."/>
            <person name="Joachim A."/>
        </authorList>
    </citation>
    <scope>NUCLEOTIDE SEQUENCE [LARGE SCALE GENOMIC DNA]</scope>
    <source>
        <strain evidence="6 7">Wien I</strain>
    </source>
</reference>
<name>A0A2C6KPX0_9APIC</name>